<sequence length="78" mass="9530">MNIIRKNNRSLKYSHMHNKEQRKLKISQISNYIRNFNTNYSTFSYLMNHSNICLNRKVLYDINLSEYYSMNSVIYILK</sequence>
<keyword evidence="2 4" id="KW-0689">Ribosomal protein</keyword>
<dbReference type="InterPro" id="IPR005813">
    <property type="entry name" value="Ribosomal_bL20"/>
</dbReference>
<dbReference type="SUPFAM" id="SSF74731">
    <property type="entry name" value="Ribosomal protein L20"/>
    <property type="match status" value="1"/>
</dbReference>
<geneLocation type="mitochondrion" evidence="4"/>
<dbReference type="AlphaFoldDB" id="A0A0B5GMW2"/>
<dbReference type="GO" id="GO:0003735">
    <property type="term" value="F:structural constituent of ribosome"/>
    <property type="evidence" value="ECO:0007669"/>
    <property type="project" value="InterPro"/>
</dbReference>
<evidence type="ECO:0000256" key="1">
    <source>
        <dbReference type="ARBA" id="ARBA00007698"/>
    </source>
</evidence>
<keyword evidence="4" id="KW-0496">Mitochondrion</keyword>
<dbReference type="RefSeq" id="YP_009118088.1">
    <property type="nucleotide sequence ID" value="NC_026311.1"/>
</dbReference>
<dbReference type="EMBL" id="KP165387">
    <property type="protein sequence ID" value="AJF22888.1"/>
    <property type="molecule type" value="Genomic_DNA"/>
</dbReference>
<evidence type="ECO:0000256" key="2">
    <source>
        <dbReference type="ARBA" id="ARBA00022980"/>
    </source>
</evidence>
<gene>
    <name evidence="4" type="primary">rpl20</name>
</gene>
<dbReference type="GO" id="GO:0005840">
    <property type="term" value="C:ribosome"/>
    <property type="evidence" value="ECO:0007669"/>
    <property type="project" value="UniProtKB-KW"/>
</dbReference>
<name>A0A0B5GMW2_MALCL</name>
<dbReference type="Pfam" id="PF00453">
    <property type="entry name" value="Ribosomal_L20"/>
    <property type="match status" value="1"/>
</dbReference>
<dbReference type="GeneID" id="22976027"/>
<dbReference type="Gene3D" id="1.10.1900.20">
    <property type="entry name" value="Ribosomal protein L20"/>
    <property type="match status" value="1"/>
</dbReference>
<reference evidence="4" key="1">
    <citation type="journal article" date="2014" name="Nucleic Acids Res.">
        <title>Widespread occurrence of organelle genome-encoded 5S rRNAs including permuted molecules.</title>
        <authorList>
            <person name="Valach M."/>
            <person name="Burger G."/>
            <person name="Gray M.W."/>
            <person name="Lang B.F."/>
        </authorList>
    </citation>
    <scope>NUCLEOTIDE SEQUENCE</scope>
    <source>
        <strain evidence="4">ATCC 50740</strain>
    </source>
</reference>
<comment type="similarity">
    <text evidence="1">Belongs to the bacterial ribosomal protein bL20 family.</text>
</comment>
<accession>A0A0B5GMW2</accession>
<dbReference type="InterPro" id="IPR035566">
    <property type="entry name" value="Ribosomal_protein_bL20_C"/>
</dbReference>
<dbReference type="GO" id="GO:1990904">
    <property type="term" value="C:ribonucleoprotein complex"/>
    <property type="evidence" value="ECO:0007669"/>
    <property type="project" value="UniProtKB-KW"/>
</dbReference>
<dbReference type="GO" id="GO:0019843">
    <property type="term" value="F:rRNA binding"/>
    <property type="evidence" value="ECO:0007669"/>
    <property type="project" value="InterPro"/>
</dbReference>
<proteinExistence type="inferred from homology"/>
<evidence type="ECO:0000256" key="3">
    <source>
        <dbReference type="ARBA" id="ARBA00023274"/>
    </source>
</evidence>
<dbReference type="GO" id="GO:0006412">
    <property type="term" value="P:translation"/>
    <property type="evidence" value="ECO:0007669"/>
    <property type="project" value="InterPro"/>
</dbReference>
<protein>
    <submittedName>
        <fullName evidence="4">Ribosomal protein L20</fullName>
    </submittedName>
</protein>
<keyword evidence="3" id="KW-0687">Ribonucleoprotein</keyword>
<evidence type="ECO:0000313" key="4">
    <source>
        <dbReference type="EMBL" id="AJF22888.1"/>
    </source>
</evidence>
<organism evidence="4">
    <name type="scientific">Malawimonas californiana</name>
    <name type="common">Flagellated protozoan</name>
    <dbReference type="NCBI Taxonomy" id="221722"/>
    <lineage>
        <taxon>Eukaryota</taxon>
        <taxon>Malawimonadida</taxon>
        <taxon>Malawimonadidae</taxon>
        <taxon>Malawimonas</taxon>
    </lineage>
</organism>